<evidence type="ECO:0000313" key="8">
    <source>
        <dbReference type="EMBL" id="KZT67462.1"/>
    </source>
</evidence>
<dbReference type="SUPFAM" id="SSF103473">
    <property type="entry name" value="MFS general substrate transporter"/>
    <property type="match status" value="1"/>
</dbReference>
<feature type="transmembrane region" description="Helical" evidence="6">
    <location>
        <begin position="395"/>
        <end position="414"/>
    </location>
</feature>
<feature type="transmembrane region" description="Helical" evidence="6">
    <location>
        <begin position="84"/>
        <end position="101"/>
    </location>
</feature>
<dbReference type="STRING" id="1314783.A0A165NWD7"/>
<dbReference type="Gene3D" id="1.20.1250.20">
    <property type="entry name" value="MFS general substrate transporter like domains"/>
    <property type="match status" value="1"/>
</dbReference>
<dbReference type="PANTHER" id="PTHR23502:SF7">
    <property type="entry name" value="DRUG_PROTON ANTIPORTER YHK8-RELATED"/>
    <property type="match status" value="1"/>
</dbReference>
<organism evidence="8 9">
    <name type="scientific">Daedalea quercina L-15889</name>
    <dbReference type="NCBI Taxonomy" id="1314783"/>
    <lineage>
        <taxon>Eukaryota</taxon>
        <taxon>Fungi</taxon>
        <taxon>Dikarya</taxon>
        <taxon>Basidiomycota</taxon>
        <taxon>Agaricomycotina</taxon>
        <taxon>Agaricomycetes</taxon>
        <taxon>Polyporales</taxon>
        <taxon>Fomitopsis</taxon>
    </lineage>
</organism>
<accession>A0A165NWD7</accession>
<gene>
    <name evidence="8" type="ORF">DAEQUDRAFT_729107</name>
</gene>
<feature type="transmembrane region" description="Helical" evidence="6">
    <location>
        <begin position="318"/>
        <end position="342"/>
    </location>
</feature>
<evidence type="ECO:0000256" key="6">
    <source>
        <dbReference type="SAM" id="Phobius"/>
    </source>
</evidence>
<feature type="compositionally biased region" description="Basic and acidic residues" evidence="5">
    <location>
        <begin position="10"/>
        <end position="23"/>
    </location>
</feature>
<proteinExistence type="predicted"/>
<keyword evidence="4 6" id="KW-0472">Membrane</keyword>
<feature type="transmembrane region" description="Helical" evidence="6">
    <location>
        <begin position="151"/>
        <end position="169"/>
    </location>
</feature>
<dbReference type="GO" id="GO:0022857">
    <property type="term" value="F:transmembrane transporter activity"/>
    <property type="evidence" value="ECO:0007669"/>
    <property type="project" value="InterPro"/>
</dbReference>
<feature type="domain" description="Major facilitator superfamily (MFS) profile" evidence="7">
    <location>
        <begin position="86"/>
        <end position="513"/>
    </location>
</feature>
<dbReference type="EMBL" id="KV429076">
    <property type="protein sequence ID" value="KZT67462.1"/>
    <property type="molecule type" value="Genomic_DNA"/>
</dbReference>
<feature type="transmembrane region" description="Helical" evidence="6">
    <location>
        <begin position="487"/>
        <end position="507"/>
    </location>
</feature>
<name>A0A165NWD7_9APHY</name>
<feature type="region of interest" description="Disordered" evidence="5">
    <location>
        <begin position="1"/>
        <end position="23"/>
    </location>
</feature>
<feature type="transmembrane region" description="Helical" evidence="6">
    <location>
        <begin position="207"/>
        <end position="228"/>
    </location>
</feature>
<evidence type="ECO:0000256" key="5">
    <source>
        <dbReference type="SAM" id="MobiDB-lite"/>
    </source>
</evidence>
<evidence type="ECO:0000256" key="2">
    <source>
        <dbReference type="ARBA" id="ARBA00022692"/>
    </source>
</evidence>
<dbReference type="PANTHER" id="PTHR23502">
    <property type="entry name" value="MAJOR FACILITATOR SUPERFAMILY"/>
    <property type="match status" value="1"/>
</dbReference>
<dbReference type="CDD" id="cd17323">
    <property type="entry name" value="MFS_Tpo1_MDR_like"/>
    <property type="match status" value="1"/>
</dbReference>
<keyword evidence="3 6" id="KW-1133">Transmembrane helix</keyword>
<dbReference type="Proteomes" id="UP000076727">
    <property type="component" value="Unassembled WGS sequence"/>
</dbReference>
<dbReference type="InterPro" id="IPR020846">
    <property type="entry name" value="MFS_dom"/>
</dbReference>
<dbReference type="AlphaFoldDB" id="A0A165NWD7"/>
<feature type="transmembrane region" description="Helical" evidence="6">
    <location>
        <begin position="463"/>
        <end position="481"/>
    </location>
</feature>
<dbReference type="GO" id="GO:0005886">
    <property type="term" value="C:plasma membrane"/>
    <property type="evidence" value="ECO:0007669"/>
    <property type="project" value="TreeGrafter"/>
</dbReference>
<evidence type="ECO:0000256" key="1">
    <source>
        <dbReference type="ARBA" id="ARBA00004141"/>
    </source>
</evidence>
<feature type="transmembrane region" description="Helical" evidence="6">
    <location>
        <begin position="240"/>
        <end position="261"/>
    </location>
</feature>
<reference evidence="8 9" key="1">
    <citation type="journal article" date="2016" name="Mol. Biol. Evol.">
        <title>Comparative Genomics of Early-Diverging Mushroom-Forming Fungi Provides Insights into the Origins of Lignocellulose Decay Capabilities.</title>
        <authorList>
            <person name="Nagy L.G."/>
            <person name="Riley R."/>
            <person name="Tritt A."/>
            <person name="Adam C."/>
            <person name="Daum C."/>
            <person name="Floudas D."/>
            <person name="Sun H."/>
            <person name="Yadav J.S."/>
            <person name="Pangilinan J."/>
            <person name="Larsson K.H."/>
            <person name="Matsuura K."/>
            <person name="Barry K."/>
            <person name="Labutti K."/>
            <person name="Kuo R."/>
            <person name="Ohm R.A."/>
            <person name="Bhattacharya S.S."/>
            <person name="Shirouzu T."/>
            <person name="Yoshinaga Y."/>
            <person name="Martin F.M."/>
            <person name="Grigoriev I.V."/>
            <person name="Hibbett D.S."/>
        </authorList>
    </citation>
    <scope>NUCLEOTIDE SEQUENCE [LARGE SCALE GENOMIC DNA]</scope>
    <source>
        <strain evidence="8 9">L-15889</strain>
    </source>
</reference>
<dbReference type="PROSITE" id="PS50850">
    <property type="entry name" value="MFS"/>
    <property type="match status" value="1"/>
</dbReference>
<keyword evidence="2 6" id="KW-0812">Transmembrane</keyword>
<evidence type="ECO:0000256" key="4">
    <source>
        <dbReference type="ARBA" id="ARBA00023136"/>
    </source>
</evidence>
<dbReference type="Pfam" id="PF07690">
    <property type="entry name" value="MFS_1"/>
    <property type="match status" value="1"/>
</dbReference>
<dbReference type="FunFam" id="1.20.1250.20:FF:000082">
    <property type="entry name" value="MFS multidrug transporter, putative"/>
    <property type="match status" value="1"/>
</dbReference>
<evidence type="ECO:0000313" key="9">
    <source>
        <dbReference type="Proteomes" id="UP000076727"/>
    </source>
</evidence>
<dbReference type="InterPro" id="IPR036259">
    <property type="entry name" value="MFS_trans_sf"/>
</dbReference>
<dbReference type="InterPro" id="IPR011701">
    <property type="entry name" value="MFS"/>
</dbReference>
<sequence length="524" mass="58199">MSEPLPADAEEQHQQKLPADAEKQQLQIRDAEVEKAPSVHLSTKTVVGSDKPKARNGQPNFQNAFRVELDASDDPKRLSALRKWAIVIVISVSALCTAFASSCASFTEDGIARDLHTVHEVAILSISLFVEGLGMGPLITGPLSEVYGRNIIYRVSYTLFFAFTWPVAFPPDIPTFLVFRFITGFCSSAFLSVAGGSVSDLFENRKVATPMAVYTISPFLGPVLGPLVSGFICQNVDWRWVYRVLLIWQFLMLTLLILIVPETYEPVLLKRKAEKLRVTTGDDRYWAPLDRREKSLSRSIIESIYVPFQLLLYDRMVLLLDVWTALLLGILYLAFQAFPIIFEDNHGFSMQQTGLSFIGIGVGMILAVCTQPFWNRYNARMREKYNGHPPPETGLVVGQVGGILAPIGLFWLAFTTFRGVPWIVPIIASVPFGAGIVFIFTAVFTYLVVAYRPIAASAMASNSALRSTFAAVFPLFAGQMYDRLGTVGATALLAGLTTLMAPLPFIYHRIGHRLRQRSRFAVKI</sequence>
<evidence type="ECO:0000256" key="3">
    <source>
        <dbReference type="ARBA" id="ARBA00022989"/>
    </source>
</evidence>
<feature type="transmembrane region" description="Helical" evidence="6">
    <location>
        <begin position="426"/>
        <end position="451"/>
    </location>
</feature>
<keyword evidence="9" id="KW-1185">Reference proteome</keyword>
<comment type="subcellular location">
    <subcellularLocation>
        <location evidence="1">Membrane</location>
        <topology evidence="1">Multi-pass membrane protein</topology>
    </subcellularLocation>
</comment>
<feature type="transmembrane region" description="Helical" evidence="6">
    <location>
        <begin position="121"/>
        <end position="139"/>
    </location>
</feature>
<dbReference type="OrthoDB" id="3561359at2759"/>
<evidence type="ECO:0000259" key="7">
    <source>
        <dbReference type="PROSITE" id="PS50850"/>
    </source>
</evidence>
<feature type="transmembrane region" description="Helical" evidence="6">
    <location>
        <begin position="354"/>
        <end position="374"/>
    </location>
</feature>
<protein>
    <submittedName>
        <fullName evidence="8">MFS general substrate transporter</fullName>
    </submittedName>
</protein>
<feature type="transmembrane region" description="Helical" evidence="6">
    <location>
        <begin position="175"/>
        <end position="195"/>
    </location>
</feature>